<evidence type="ECO:0000256" key="1">
    <source>
        <dbReference type="SAM" id="MobiDB-lite"/>
    </source>
</evidence>
<dbReference type="Proteomes" id="UP001189429">
    <property type="component" value="Unassembled WGS sequence"/>
</dbReference>
<name>A0ABN9PGG6_9DINO</name>
<evidence type="ECO:0000313" key="3">
    <source>
        <dbReference type="Proteomes" id="UP001189429"/>
    </source>
</evidence>
<dbReference type="Gene3D" id="1.25.40.10">
    <property type="entry name" value="Tetratricopeptide repeat domain"/>
    <property type="match status" value="2"/>
</dbReference>
<evidence type="ECO:0008006" key="4">
    <source>
        <dbReference type="Google" id="ProtNLM"/>
    </source>
</evidence>
<organism evidence="2 3">
    <name type="scientific">Prorocentrum cordatum</name>
    <dbReference type="NCBI Taxonomy" id="2364126"/>
    <lineage>
        <taxon>Eukaryota</taxon>
        <taxon>Sar</taxon>
        <taxon>Alveolata</taxon>
        <taxon>Dinophyceae</taxon>
        <taxon>Prorocentrales</taxon>
        <taxon>Prorocentraceae</taxon>
        <taxon>Prorocentrum</taxon>
    </lineage>
</organism>
<sequence length="577" mass="61288">MALHTLARVSLDAYDYEEAEKLAKQAVAKFQAAKSRQGEDAIDEVDKAIKNFAAASEKVGEAAALITKATIQLFKGSLEEADKFAKQGVVLLKQVTKPASQAREADALFLTAAAAIPLRDETTAVKAAKAAYAIHQEYIGGKKGLAVATRAFAFCSLAAGRLVEAGQLMGEAIALAEQLGESHIKATVFGTGAVVFRVLLWAVKTQRDQPTAAGILPPNFVLPSVQGPSVNGGRLKDPDAYASEALSMGTQARDLYLEAGDAVAASLTKVEIAQLHAVQGTCQEGLDSAHSALEDFEASGEVAGQAIAHLTLAELHYEMGKVELAIGAATRAQELFKECGGARDGSEAATDLVRLLGETYKTLQAREYWTTLETLEYKGPDYVAGAISPVTYAQLIGRQCRVPDSPVEIAFDMPSIEWMGMTLGVNMPFLRPEGHTLPKGQFAPPKPGERAPGDGPGGPGGARAELGSMARPLPSGAIMAMPQAAPKPQVVGKDALGGRLPDIPEELHSAMLDFVKGGGIPVTSCEARSRYCRKRPTFYGPEGWKLAVRFGYVHPEIPAPKGWKWQRQGTGFKLIEL</sequence>
<keyword evidence="3" id="KW-1185">Reference proteome</keyword>
<reference evidence="2" key="1">
    <citation type="submission" date="2023-10" db="EMBL/GenBank/DDBJ databases">
        <authorList>
            <person name="Chen Y."/>
            <person name="Shah S."/>
            <person name="Dougan E. K."/>
            <person name="Thang M."/>
            <person name="Chan C."/>
        </authorList>
    </citation>
    <scope>NUCLEOTIDE SEQUENCE [LARGE SCALE GENOMIC DNA]</scope>
</reference>
<proteinExistence type="predicted"/>
<feature type="region of interest" description="Disordered" evidence="1">
    <location>
        <begin position="434"/>
        <end position="468"/>
    </location>
</feature>
<dbReference type="SUPFAM" id="SSF48452">
    <property type="entry name" value="TPR-like"/>
    <property type="match status" value="2"/>
</dbReference>
<dbReference type="InterPro" id="IPR011990">
    <property type="entry name" value="TPR-like_helical_dom_sf"/>
</dbReference>
<evidence type="ECO:0000313" key="2">
    <source>
        <dbReference type="EMBL" id="CAK0789285.1"/>
    </source>
</evidence>
<protein>
    <recommendedName>
        <fullName evidence="4">BRO1 domain-containing protein</fullName>
    </recommendedName>
</protein>
<comment type="caution">
    <text evidence="2">The sequence shown here is derived from an EMBL/GenBank/DDBJ whole genome shotgun (WGS) entry which is preliminary data.</text>
</comment>
<gene>
    <name evidence="2" type="ORF">PCOR1329_LOCUS907</name>
</gene>
<accession>A0ABN9PGG6</accession>
<dbReference type="EMBL" id="CAUYUJ010000214">
    <property type="protein sequence ID" value="CAK0789285.1"/>
    <property type="molecule type" value="Genomic_DNA"/>
</dbReference>